<dbReference type="GO" id="GO:0032259">
    <property type="term" value="P:methylation"/>
    <property type="evidence" value="ECO:0007669"/>
    <property type="project" value="UniProtKB-KW"/>
</dbReference>
<dbReference type="GO" id="GO:0008168">
    <property type="term" value="F:methyltransferase activity"/>
    <property type="evidence" value="ECO:0007669"/>
    <property type="project" value="UniProtKB-KW"/>
</dbReference>
<dbReference type="Proteomes" id="UP000182829">
    <property type="component" value="Unassembled WGS sequence"/>
</dbReference>
<evidence type="ECO:0000313" key="3">
    <source>
        <dbReference type="Proteomes" id="UP000182829"/>
    </source>
</evidence>
<dbReference type="InterPro" id="IPR052514">
    <property type="entry name" value="SAM-dependent_MTase"/>
</dbReference>
<keyword evidence="2" id="KW-0808">Transferase</keyword>
<keyword evidence="2" id="KW-0489">Methyltransferase</keyword>
<dbReference type="Gene3D" id="3.40.50.150">
    <property type="entry name" value="Vaccinia Virus protein VP39"/>
    <property type="match status" value="1"/>
</dbReference>
<dbReference type="RefSeq" id="WP_005578259.1">
    <property type="nucleotide sequence ID" value="NZ_FORO01000003.1"/>
</dbReference>
<dbReference type="NCBIfam" id="TIGR01444">
    <property type="entry name" value="fkbM_fam"/>
    <property type="match status" value="1"/>
</dbReference>
<dbReference type="EMBL" id="FORO01000003">
    <property type="protein sequence ID" value="SFI68943.1"/>
    <property type="molecule type" value="Genomic_DNA"/>
</dbReference>
<dbReference type="GeneID" id="14208947"/>
<dbReference type="PANTHER" id="PTHR34203:SF15">
    <property type="entry name" value="SLL1173 PROTEIN"/>
    <property type="match status" value="1"/>
</dbReference>
<proteinExistence type="predicted"/>
<name>A0A1I3K8Y0_9EURY</name>
<dbReference type="PANTHER" id="PTHR34203">
    <property type="entry name" value="METHYLTRANSFERASE, FKBM FAMILY PROTEIN"/>
    <property type="match status" value="1"/>
</dbReference>
<dbReference type="SUPFAM" id="SSF53335">
    <property type="entry name" value="S-adenosyl-L-methionine-dependent methyltransferases"/>
    <property type="match status" value="1"/>
</dbReference>
<dbReference type="AlphaFoldDB" id="A0A1I3K8Y0"/>
<dbReference type="InterPro" id="IPR029063">
    <property type="entry name" value="SAM-dependent_MTases_sf"/>
</dbReference>
<dbReference type="OMA" id="FRSYELY"/>
<sequence>MVPATLEDARGFVHIVYHRLRELNYDYLRRSRRNRTPAGAFRCYEPVNRHGSDEMLAELDDACGPSAVVFDVGANVGVYALALTSDEPDRRVVAFEPASRSAKRLRANVRLNGLGARIDVQVCGVGDENAERPFFRSSNPELSAFDGASARRWGASVAEIRSSPVRRLDSLVLENNLPSPDAIKIDAEGAAPAVLTGARDVIERYRPTLLIEIHEDGFKRDITGESRATLEAHDYAIDERDGFWRCEPSQEREE</sequence>
<organism evidence="2 3">
    <name type="scientific">Natronobacterium gregoryi</name>
    <dbReference type="NCBI Taxonomy" id="44930"/>
    <lineage>
        <taxon>Archaea</taxon>
        <taxon>Methanobacteriati</taxon>
        <taxon>Methanobacteriota</taxon>
        <taxon>Stenosarchaea group</taxon>
        <taxon>Halobacteria</taxon>
        <taxon>Halobacteriales</taxon>
        <taxon>Natrialbaceae</taxon>
        <taxon>Natronobacterium</taxon>
    </lineage>
</organism>
<evidence type="ECO:0000259" key="1">
    <source>
        <dbReference type="Pfam" id="PF05050"/>
    </source>
</evidence>
<evidence type="ECO:0000313" key="2">
    <source>
        <dbReference type="EMBL" id="SFI68943.1"/>
    </source>
</evidence>
<dbReference type="InterPro" id="IPR006342">
    <property type="entry name" value="FkbM_mtfrase"/>
</dbReference>
<dbReference type="Pfam" id="PF05050">
    <property type="entry name" value="Methyltransf_21"/>
    <property type="match status" value="1"/>
</dbReference>
<feature type="domain" description="Methyltransferase FkbM" evidence="1">
    <location>
        <begin position="71"/>
        <end position="235"/>
    </location>
</feature>
<protein>
    <submittedName>
        <fullName evidence="2">Methyltransferase, FkbM family</fullName>
    </submittedName>
</protein>
<dbReference type="OrthoDB" id="275825at2157"/>
<gene>
    <name evidence="2" type="ORF">SAMN05443661_103149</name>
</gene>
<reference evidence="2 3" key="1">
    <citation type="submission" date="2016-10" db="EMBL/GenBank/DDBJ databases">
        <authorList>
            <person name="de Groot N.N."/>
        </authorList>
    </citation>
    <scope>NUCLEOTIDE SEQUENCE [LARGE SCALE GENOMIC DNA]</scope>
    <source>
        <strain evidence="2 3">SP2</strain>
    </source>
</reference>
<accession>A0A1I3K8Y0</accession>